<dbReference type="AlphaFoldDB" id="A0A1T4WQ89"/>
<evidence type="ECO:0000313" key="6">
    <source>
        <dbReference type="Proteomes" id="UP000190460"/>
    </source>
</evidence>
<organism evidence="5 6">
    <name type="scientific">Thiothrix eikelboomii</name>
    <dbReference type="NCBI Taxonomy" id="92487"/>
    <lineage>
        <taxon>Bacteria</taxon>
        <taxon>Pseudomonadati</taxon>
        <taxon>Pseudomonadota</taxon>
        <taxon>Gammaproteobacteria</taxon>
        <taxon>Thiotrichales</taxon>
        <taxon>Thiotrichaceae</taxon>
        <taxon>Thiothrix</taxon>
    </lineage>
</organism>
<keyword evidence="2" id="KW-0732">Signal</keyword>
<dbReference type="Pfam" id="PF13598">
    <property type="entry name" value="DUF4139"/>
    <property type="match status" value="1"/>
</dbReference>
<protein>
    <recommendedName>
        <fullName evidence="7">Mucoidy inhibitor MuiA family protein</fullName>
    </recommendedName>
</protein>
<dbReference type="InterPro" id="IPR037291">
    <property type="entry name" value="DUF4139"/>
</dbReference>
<evidence type="ECO:0000256" key="2">
    <source>
        <dbReference type="SAM" id="SignalP"/>
    </source>
</evidence>
<feature type="signal peptide" evidence="2">
    <location>
        <begin position="1"/>
        <end position="23"/>
    </location>
</feature>
<dbReference type="OrthoDB" id="9777444at2"/>
<accession>A0A1T4WQ89</accession>
<evidence type="ECO:0000259" key="3">
    <source>
        <dbReference type="Pfam" id="PF13598"/>
    </source>
</evidence>
<dbReference type="InterPro" id="IPR011935">
    <property type="entry name" value="CHP02231"/>
</dbReference>
<gene>
    <name evidence="5" type="ORF">SAMN02745130_02009</name>
</gene>
<name>A0A1T4WQ89_9GAMM</name>
<dbReference type="EMBL" id="FUYB01000008">
    <property type="protein sequence ID" value="SKA79486.1"/>
    <property type="molecule type" value="Genomic_DNA"/>
</dbReference>
<feature type="domain" description="DUF4140" evidence="4">
    <location>
        <begin position="34"/>
        <end position="133"/>
    </location>
</feature>
<sequence>MRISLVVLCGLSISWVFPQSVEADVQANSSISAVTVYPDSARITRTTTLNLPAGETKISLPGLPLQMDTNSLRVAGTSTTAVSLGSVQLAEQLSSEAVQARERQLEAEIRRWQEKRQEVADTKTRAEQQLAFIRATGLQPTSKEETAQGAQRLPLNQWQQAWQTLETATAEAQAKVRAADKTLQEFDKGLTQLQEQLEQIATGETSNRTASLYVKAAEASQLTLSLSYQIPAANWTPVYEAELDSNTGQLQFKTQAAIQQNTGEDWANVPVKLSTLRPTASASLPELNSWVISLYEPQPMPTRSAVAEMAADIAMPMSPAPAEPRAAIRQQKARPITLSEENSALMTGNYNAEYQVPGLLTLSSGSDTRRVTLGSQTLAAKLQLSSAPRFDPRAILTTEASYQGQAPLIPGIVALYRDGNFIGNSSLPELKPGELMKLAFGEDDRVKILFQPTPEKTTPAGLLSNRKRLDYSYRVTVHNQHAEARSVKLYDAIPVANTAEISVTPTGDQPSLKDIEHKQGVYAWIRDVSAAGQVEVNYGYSLSYPQDQSLSGL</sequence>
<evidence type="ECO:0008006" key="7">
    <source>
        <dbReference type="Google" id="ProtNLM"/>
    </source>
</evidence>
<dbReference type="Proteomes" id="UP000190460">
    <property type="component" value="Unassembled WGS sequence"/>
</dbReference>
<dbReference type="NCBIfam" id="TIGR02231">
    <property type="entry name" value="mucoidy inhibitor MuiA family protein"/>
    <property type="match status" value="1"/>
</dbReference>
<dbReference type="STRING" id="92487.SAMN02745130_02009"/>
<dbReference type="RefSeq" id="WP_078922474.1">
    <property type="nucleotide sequence ID" value="NZ_FUYB01000008.1"/>
</dbReference>
<dbReference type="InterPro" id="IPR025554">
    <property type="entry name" value="DUF4140"/>
</dbReference>
<dbReference type="Pfam" id="PF13600">
    <property type="entry name" value="DUF4140"/>
    <property type="match status" value="1"/>
</dbReference>
<dbReference type="PANTHER" id="PTHR31005">
    <property type="entry name" value="DUF4139 DOMAIN-CONTAINING PROTEIN"/>
    <property type="match status" value="1"/>
</dbReference>
<keyword evidence="1" id="KW-0175">Coiled coil</keyword>
<feature type="domain" description="DUF4139" evidence="3">
    <location>
        <begin position="224"/>
        <end position="546"/>
    </location>
</feature>
<evidence type="ECO:0000313" key="5">
    <source>
        <dbReference type="EMBL" id="SKA79486.1"/>
    </source>
</evidence>
<evidence type="ECO:0000259" key="4">
    <source>
        <dbReference type="Pfam" id="PF13600"/>
    </source>
</evidence>
<dbReference type="PANTHER" id="PTHR31005:SF8">
    <property type="entry name" value="DUF4139 DOMAIN-CONTAINING PROTEIN"/>
    <property type="match status" value="1"/>
</dbReference>
<evidence type="ECO:0000256" key="1">
    <source>
        <dbReference type="SAM" id="Coils"/>
    </source>
</evidence>
<feature type="chain" id="PRO_5012368838" description="Mucoidy inhibitor MuiA family protein" evidence="2">
    <location>
        <begin position="24"/>
        <end position="553"/>
    </location>
</feature>
<keyword evidence="6" id="KW-1185">Reference proteome</keyword>
<feature type="coiled-coil region" evidence="1">
    <location>
        <begin position="90"/>
        <end position="129"/>
    </location>
</feature>
<proteinExistence type="predicted"/>
<reference evidence="5 6" key="1">
    <citation type="submission" date="2017-02" db="EMBL/GenBank/DDBJ databases">
        <authorList>
            <person name="Peterson S.W."/>
        </authorList>
    </citation>
    <scope>NUCLEOTIDE SEQUENCE [LARGE SCALE GENOMIC DNA]</scope>
    <source>
        <strain evidence="5 6">ATCC 49788</strain>
    </source>
</reference>